<dbReference type="SUPFAM" id="SSF53335">
    <property type="entry name" value="S-adenosyl-L-methionine-dependent methyltransferases"/>
    <property type="match status" value="1"/>
</dbReference>
<evidence type="ECO:0000259" key="1">
    <source>
        <dbReference type="Pfam" id="PF08241"/>
    </source>
</evidence>
<accession>A0ABU7LY94</accession>
<dbReference type="PANTHER" id="PTHR45036:SF1">
    <property type="entry name" value="METHYLTRANSFERASE LIKE 7A"/>
    <property type="match status" value="1"/>
</dbReference>
<dbReference type="InterPro" id="IPR013216">
    <property type="entry name" value="Methyltransf_11"/>
</dbReference>
<proteinExistence type="predicted"/>
<dbReference type="EMBL" id="JAZDRO010000002">
    <property type="protein sequence ID" value="MEE2566534.1"/>
    <property type="molecule type" value="Genomic_DNA"/>
</dbReference>
<feature type="domain" description="Methyltransferase type 11" evidence="1">
    <location>
        <begin position="39"/>
        <end position="134"/>
    </location>
</feature>
<dbReference type="PANTHER" id="PTHR45036">
    <property type="entry name" value="METHYLTRANSFERASE LIKE 7B"/>
    <property type="match status" value="1"/>
</dbReference>
<gene>
    <name evidence="2" type="ORF">V0U35_07550</name>
</gene>
<dbReference type="CDD" id="cd02440">
    <property type="entry name" value="AdoMet_MTases"/>
    <property type="match status" value="1"/>
</dbReference>
<name>A0ABU7LY94_9PROT</name>
<keyword evidence="2" id="KW-0808">Transferase</keyword>
<dbReference type="GO" id="GO:0032259">
    <property type="term" value="P:methylation"/>
    <property type="evidence" value="ECO:0007669"/>
    <property type="project" value="UniProtKB-KW"/>
</dbReference>
<dbReference type="Gene3D" id="3.40.50.150">
    <property type="entry name" value="Vaccinia Virus protein VP39"/>
    <property type="match status" value="1"/>
</dbReference>
<organism evidence="2 3">
    <name type="scientific">Hyphobacterium marinum</name>
    <dbReference type="NCBI Taxonomy" id="3116574"/>
    <lineage>
        <taxon>Bacteria</taxon>
        <taxon>Pseudomonadati</taxon>
        <taxon>Pseudomonadota</taxon>
        <taxon>Alphaproteobacteria</taxon>
        <taxon>Maricaulales</taxon>
        <taxon>Maricaulaceae</taxon>
        <taxon>Hyphobacterium</taxon>
    </lineage>
</organism>
<protein>
    <submittedName>
        <fullName evidence="2">Class I SAM-dependent methyltransferase</fullName>
    </submittedName>
</protein>
<dbReference type="Pfam" id="PF08241">
    <property type="entry name" value="Methyltransf_11"/>
    <property type="match status" value="1"/>
</dbReference>
<comment type="caution">
    <text evidence="2">The sequence shown here is derived from an EMBL/GenBank/DDBJ whole genome shotgun (WGS) entry which is preliminary data.</text>
</comment>
<dbReference type="Proteomes" id="UP001310692">
    <property type="component" value="Unassembled WGS sequence"/>
</dbReference>
<dbReference type="RefSeq" id="WP_330196073.1">
    <property type="nucleotide sequence ID" value="NZ_JAZDRO010000002.1"/>
</dbReference>
<reference evidence="2 3" key="1">
    <citation type="submission" date="2024-01" db="EMBL/GenBank/DDBJ databases">
        <title>Hyphobacterium bacterium isolated from marine sediment.</title>
        <authorList>
            <person name="Zhao S."/>
        </authorList>
    </citation>
    <scope>NUCLEOTIDE SEQUENCE [LARGE SCALE GENOMIC DNA]</scope>
    <source>
        <strain evidence="2 3">Y60-23</strain>
    </source>
</reference>
<dbReference type="InterPro" id="IPR029063">
    <property type="entry name" value="SAM-dependent_MTases_sf"/>
</dbReference>
<evidence type="ECO:0000313" key="3">
    <source>
        <dbReference type="Proteomes" id="UP001310692"/>
    </source>
</evidence>
<dbReference type="InterPro" id="IPR052356">
    <property type="entry name" value="Thiol_S-MT"/>
</dbReference>
<keyword evidence="2" id="KW-0489">Methyltransferase</keyword>
<dbReference type="GO" id="GO:0008168">
    <property type="term" value="F:methyltransferase activity"/>
    <property type="evidence" value="ECO:0007669"/>
    <property type="project" value="UniProtKB-KW"/>
</dbReference>
<evidence type="ECO:0000313" key="2">
    <source>
        <dbReference type="EMBL" id="MEE2566534.1"/>
    </source>
</evidence>
<sequence length="206" mass="22299">MSFWSNTILPNLIGGACSTSPIMKQRAKIVPDADGVVVEIGMGAAPNLPLYDPSRVQTVIGVEPSPGLRKKAIRAIAGQSLDIELIDARAENLPLETGKADTIVLTYTLCSLPDVDGAFAEMRRILKPGGRLLFCEHGAAPDAGVLKWQRRLEPVWKRCAGGCHLARQIDRLITEGGFRINHLDAAYMPKTPKIVGFDYIGSARPN</sequence>
<keyword evidence="3" id="KW-1185">Reference proteome</keyword>